<name>X1CUD5_9ZZZZ</name>
<evidence type="ECO:0000313" key="1">
    <source>
        <dbReference type="EMBL" id="GAH11417.1"/>
    </source>
</evidence>
<organism evidence="1">
    <name type="scientific">marine sediment metagenome</name>
    <dbReference type="NCBI Taxonomy" id="412755"/>
    <lineage>
        <taxon>unclassified sequences</taxon>
        <taxon>metagenomes</taxon>
        <taxon>ecological metagenomes</taxon>
    </lineage>
</organism>
<dbReference type="EMBL" id="BART01036483">
    <property type="protein sequence ID" value="GAH11417.1"/>
    <property type="molecule type" value="Genomic_DNA"/>
</dbReference>
<reference evidence="1" key="1">
    <citation type="journal article" date="2014" name="Front. Microbiol.">
        <title>High frequency of phylogenetically diverse reductive dehalogenase-homologous genes in deep subseafloor sedimentary metagenomes.</title>
        <authorList>
            <person name="Kawai M."/>
            <person name="Futagami T."/>
            <person name="Toyoda A."/>
            <person name="Takaki Y."/>
            <person name="Nishi S."/>
            <person name="Hori S."/>
            <person name="Arai W."/>
            <person name="Tsubouchi T."/>
            <person name="Morono Y."/>
            <person name="Uchiyama I."/>
            <person name="Ito T."/>
            <person name="Fujiyama A."/>
            <person name="Inagaki F."/>
            <person name="Takami H."/>
        </authorList>
    </citation>
    <scope>NUCLEOTIDE SEQUENCE</scope>
    <source>
        <strain evidence="1">Expedition CK06-06</strain>
    </source>
</reference>
<proteinExistence type="predicted"/>
<dbReference type="AlphaFoldDB" id="X1CUD5"/>
<sequence>ENDWADIDLSNAAAGVNLYPDKDQSLFEVWFGFKPGNYLVHTLVPTDRYLHTLEESTMYPSMTSATLRYLGPCKPTDSPYDDPRLVMYFVNDLEPVVLRLLVDTGIDFEKIVISVMVNKCKLKEIKTPTPEQRNRAKLIRYYEELRW</sequence>
<feature type="non-terminal residue" evidence="1">
    <location>
        <position position="1"/>
    </location>
</feature>
<comment type="caution">
    <text evidence="1">The sequence shown here is derived from an EMBL/GenBank/DDBJ whole genome shotgun (WGS) entry which is preliminary data.</text>
</comment>
<accession>X1CUD5</accession>
<gene>
    <name evidence="1" type="ORF">S01H4_61504</name>
</gene>
<protein>
    <submittedName>
        <fullName evidence="1">Uncharacterized protein</fullName>
    </submittedName>
</protein>